<dbReference type="AlphaFoldDB" id="A0A1I7TDG5"/>
<keyword evidence="1" id="KW-1185">Reference proteome</keyword>
<proteinExistence type="predicted"/>
<sequence length="71" mass="8351">MPFPDDIVLLVVLGKKNRYIERIEERLEEKTESRKVQLSDDEKKGSASCLQRTDIVLSFFPFLQVRNVIRL</sequence>
<dbReference type="WBParaSite" id="Csp11.Scaffold585.g4846.t1">
    <property type="protein sequence ID" value="Csp11.Scaffold585.g4846.t1"/>
    <property type="gene ID" value="Csp11.Scaffold585.g4846"/>
</dbReference>
<evidence type="ECO:0000313" key="2">
    <source>
        <dbReference type="WBParaSite" id="Csp11.Scaffold585.g4846.t1"/>
    </source>
</evidence>
<dbReference type="Proteomes" id="UP000095282">
    <property type="component" value="Unplaced"/>
</dbReference>
<accession>A0A1I7TDG5</accession>
<organism evidence="1 2">
    <name type="scientific">Caenorhabditis tropicalis</name>
    <dbReference type="NCBI Taxonomy" id="1561998"/>
    <lineage>
        <taxon>Eukaryota</taxon>
        <taxon>Metazoa</taxon>
        <taxon>Ecdysozoa</taxon>
        <taxon>Nematoda</taxon>
        <taxon>Chromadorea</taxon>
        <taxon>Rhabditida</taxon>
        <taxon>Rhabditina</taxon>
        <taxon>Rhabditomorpha</taxon>
        <taxon>Rhabditoidea</taxon>
        <taxon>Rhabditidae</taxon>
        <taxon>Peloderinae</taxon>
        <taxon>Caenorhabditis</taxon>
    </lineage>
</organism>
<reference evidence="2" key="1">
    <citation type="submission" date="2016-11" db="UniProtKB">
        <authorList>
            <consortium name="WormBaseParasite"/>
        </authorList>
    </citation>
    <scope>IDENTIFICATION</scope>
</reference>
<evidence type="ECO:0000313" key="1">
    <source>
        <dbReference type="Proteomes" id="UP000095282"/>
    </source>
</evidence>
<protein>
    <submittedName>
        <fullName evidence="2">Uncharacterized protein</fullName>
    </submittedName>
</protein>
<name>A0A1I7TDG5_9PELO</name>